<gene>
    <name evidence="2" type="ORF">COCC4DRAFT_61811</name>
</gene>
<organism evidence="2 3">
    <name type="scientific">Cochliobolus heterostrophus (strain C4 / ATCC 48331 / race T)</name>
    <name type="common">Southern corn leaf blight fungus</name>
    <name type="synonym">Bipolaris maydis</name>
    <dbReference type="NCBI Taxonomy" id="665024"/>
    <lineage>
        <taxon>Eukaryota</taxon>
        <taxon>Fungi</taxon>
        <taxon>Dikarya</taxon>
        <taxon>Ascomycota</taxon>
        <taxon>Pezizomycotina</taxon>
        <taxon>Dothideomycetes</taxon>
        <taxon>Pleosporomycetidae</taxon>
        <taxon>Pleosporales</taxon>
        <taxon>Pleosporineae</taxon>
        <taxon>Pleosporaceae</taxon>
        <taxon>Bipolaris</taxon>
    </lineage>
</organism>
<accession>N4XH59</accession>
<dbReference type="AlphaFoldDB" id="N4XH59"/>
<reference evidence="2 3" key="1">
    <citation type="journal article" date="2012" name="PLoS Pathog.">
        <title>Diverse lifestyles and strategies of plant pathogenesis encoded in the genomes of eighteen Dothideomycetes fungi.</title>
        <authorList>
            <person name="Ohm R.A."/>
            <person name="Feau N."/>
            <person name="Henrissat B."/>
            <person name="Schoch C.L."/>
            <person name="Horwitz B.A."/>
            <person name="Barry K.W."/>
            <person name="Condon B.J."/>
            <person name="Copeland A.C."/>
            <person name="Dhillon B."/>
            <person name="Glaser F."/>
            <person name="Hesse C.N."/>
            <person name="Kosti I."/>
            <person name="LaButti K."/>
            <person name="Lindquist E.A."/>
            <person name="Lucas S."/>
            <person name="Salamov A.A."/>
            <person name="Bradshaw R.E."/>
            <person name="Ciuffetti L."/>
            <person name="Hamelin R.C."/>
            <person name="Kema G.H.J."/>
            <person name="Lawrence C."/>
            <person name="Scott J.A."/>
            <person name="Spatafora J.W."/>
            <person name="Turgeon B.G."/>
            <person name="de Wit P.J.G.M."/>
            <person name="Zhong S."/>
            <person name="Goodwin S.B."/>
            <person name="Grigoriev I.V."/>
        </authorList>
    </citation>
    <scope>NUCLEOTIDE SEQUENCE [LARGE SCALE GENOMIC DNA]</scope>
    <source>
        <strain evidence="3">C4 / ATCC 48331 / race T</strain>
    </source>
</reference>
<evidence type="ECO:0000313" key="2">
    <source>
        <dbReference type="EMBL" id="ENI04457.1"/>
    </source>
</evidence>
<feature type="region of interest" description="Disordered" evidence="1">
    <location>
        <begin position="1"/>
        <end position="40"/>
    </location>
</feature>
<proteinExistence type="predicted"/>
<sequence length="204" mass="22623">MGPTRRSERERAMQWPVAASTAPVGREPWKSPARPMGAPRCSMANGRPAGEQDDMEASVAMADSLAEGVPDVCRSLADDERIRSRLPSAGSRVLGHGGCWPVRFPHAHARPCSGQLAAVAHVWYRVGWFPLETVSMWWMYYQAGGRTQTHRFTPPPAALQGAPIRHGSEPRRARRLLLWQRAAHTHAHTATWTGLVQPSKYYGQ</sequence>
<evidence type="ECO:0000256" key="1">
    <source>
        <dbReference type="SAM" id="MobiDB-lite"/>
    </source>
</evidence>
<feature type="compositionally biased region" description="Basic and acidic residues" evidence="1">
    <location>
        <begin position="1"/>
        <end position="12"/>
    </location>
</feature>
<dbReference type="HOGENOM" id="CLU_1390095_0_0_1"/>
<dbReference type="EMBL" id="KB733457">
    <property type="protein sequence ID" value="ENI04457.1"/>
    <property type="molecule type" value="Genomic_DNA"/>
</dbReference>
<evidence type="ECO:0000313" key="3">
    <source>
        <dbReference type="Proteomes" id="UP000012338"/>
    </source>
</evidence>
<dbReference type="Proteomes" id="UP000012338">
    <property type="component" value="Unassembled WGS sequence"/>
</dbReference>
<protein>
    <submittedName>
        <fullName evidence="2">Uncharacterized protein</fullName>
    </submittedName>
</protein>
<name>N4XH59_COCH4</name>
<reference evidence="3" key="2">
    <citation type="journal article" date="2013" name="PLoS Genet.">
        <title>Comparative genome structure, secondary metabolite, and effector coding capacity across Cochliobolus pathogens.</title>
        <authorList>
            <person name="Condon B.J."/>
            <person name="Leng Y."/>
            <person name="Wu D."/>
            <person name="Bushley K.E."/>
            <person name="Ohm R.A."/>
            <person name="Otillar R."/>
            <person name="Martin J."/>
            <person name="Schackwitz W."/>
            <person name="Grimwood J."/>
            <person name="MohdZainudin N."/>
            <person name="Xue C."/>
            <person name="Wang R."/>
            <person name="Manning V.A."/>
            <person name="Dhillon B."/>
            <person name="Tu Z.J."/>
            <person name="Steffenson B.J."/>
            <person name="Salamov A."/>
            <person name="Sun H."/>
            <person name="Lowry S."/>
            <person name="LaButti K."/>
            <person name="Han J."/>
            <person name="Copeland A."/>
            <person name="Lindquist E."/>
            <person name="Barry K."/>
            <person name="Schmutz J."/>
            <person name="Baker S.E."/>
            <person name="Ciuffetti L.M."/>
            <person name="Grigoriev I.V."/>
            <person name="Zhong S."/>
            <person name="Turgeon B.G."/>
        </authorList>
    </citation>
    <scope>NUCLEOTIDE SEQUENCE [LARGE SCALE GENOMIC DNA]</scope>
    <source>
        <strain evidence="3">C4 / ATCC 48331 / race T</strain>
    </source>
</reference>
<keyword evidence="3" id="KW-1185">Reference proteome</keyword>
<dbReference type="OrthoDB" id="10410146at2759"/>